<dbReference type="InterPro" id="IPR027463">
    <property type="entry name" value="AcrB_DN_DC_subdom"/>
</dbReference>
<keyword evidence="1" id="KW-1133">Transmembrane helix</keyword>
<feature type="transmembrane region" description="Helical" evidence="1">
    <location>
        <begin position="1013"/>
        <end position="1034"/>
    </location>
</feature>
<evidence type="ECO:0000256" key="1">
    <source>
        <dbReference type="SAM" id="Phobius"/>
    </source>
</evidence>
<feature type="transmembrane region" description="Helical" evidence="1">
    <location>
        <begin position="1063"/>
        <end position="1082"/>
    </location>
</feature>
<organism evidence="2 3">
    <name type="scientific">Lichenifustis flavocetrariae</name>
    <dbReference type="NCBI Taxonomy" id="2949735"/>
    <lineage>
        <taxon>Bacteria</taxon>
        <taxon>Pseudomonadati</taxon>
        <taxon>Pseudomonadota</taxon>
        <taxon>Alphaproteobacteria</taxon>
        <taxon>Hyphomicrobiales</taxon>
        <taxon>Lichenihabitantaceae</taxon>
        <taxon>Lichenifustis</taxon>
    </lineage>
</organism>
<name>A0AA41Z257_9HYPH</name>
<keyword evidence="3" id="KW-1185">Reference proteome</keyword>
<dbReference type="Gene3D" id="1.20.1640.10">
    <property type="entry name" value="Multidrug efflux transporter AcrB transmembrane domain"/>
    <property type="match status" value="2"/>
</dbReference>
<dbReference type="SUPFAM" id="SSF82693">
    <property type="entry name" value="Multidrug efflux transporter AcrB pore domain, PN1, PN2, PC1 and PC2 subdomains"/>
    <property type="match status" value="2"/>
</dbReference>
<dbReference type="AlphaFoldDB" id="A0AA41Z257"/>
<reference evidence="2" key="1">
    <citation type="submission" date="2022-05" db="EMBL/GenBank/DDBJ databases">
        <authorList>
            <person name="Pankratov T."/>
        </authorList>
    </citation>
    <scope>NUCLEOTIDE SEQUENCE</scope>
    <source>
        <strain evidence="2">BP6-180914</strain>
    </source>
</reference>
<dbReference type="PANTHER" id="PTHR32063:SF8">
    <property type="entry name" value="CATION EFFLUX PROTEIN"/>
    <property type="match status" value="1"/>
</dbReference>
<dbReference type="Gene3D" id="3.30.70.1320">
    <property type="entry name" value="Multidrug efflux transporter AcrB pore domain like"/>
    <property type="match status" value="1"/>
</dbReference>
<dbReference type="PRINTS" id="PR00702">
    <property type="entry name" value="ACRIFLAVINRP"/>
</dbReference>
<feature type="transmembrane region" description="Helical" evidence="1">
    <location>
        <begin position="360"/>
        <end position="380"/>
    </location>
</feature>
<dbReference type="Proteomes" id="UP001165667">
    <property type="component" value="Unassembled WGS sequence"/>
</dbReference>
<feature type="transmembrane region" description="Helical" evidence="1">
    <location>
        <begin position="588"/>
        <end position="607"/>
    </location>
</feature>
<dbReference type="Gene3D" id="3.30.2090.10">
    <property type="entry name" value="Multidrug efflux transporter AcrB TolC docking domain, DN and DC subdomains"/>
    <property type="match status" value="2"/>
</dbReference>
<dbReference type="InterPro" id="IPR001036">
    <property type="entry name" value="Acrflvin-R"/>
</dbReference>
<dbReference type="SUPFAM" id="SSF82866">
    <property type="entry name" value="Multidrug efflux transporter AcrB transmembrane domain"/>
    <property type="match status" value="2"/>
</dbReference>
<keyword evidence="1" id="KW-0472">Membrane</keyword>
<proteinExistence type="predicted"/>
<feature type="transmembrane region" description="Helical" evidence="1">
    <location>
        <begin position="1094"/>
        <end position="1114"/>
    </location>
</feature>
<gene>
    <name evidence="2" type="ORF">M8523_13130</name>
</gene>
<feature type="transmembrane region" description="Helical" evidence="1">
    <location>
        <begin position="963"/>
        <end position="980"/>
    </location>
</feature>
<feature type="transmembrane region" description="Helical" evidence="1">
    <location>
        <begin position="334"/>
        <end position="353"/>
    </location>
</feature>
<dbReference type="GO" id="GO:0042910">
    <property type="term" value="F:xenobiotic transmembrane transporter activity"/>
    <property type="evidence" value="ECO:0007669"/>
    <property type="project" value="TreeGrafter"/>
</dbReference>
<comment type="caution">
    <text evidence="2">The sequence shown here is derived from an EMBL/GenBank/DDBJ whole genome shotgun (WGS) entry which is preliminary data.</text>
</comment>
<accession>A0AA41Z257</accession>
<evidence type="ECO:0000313" key="3">
    <source>
        <dbReference type="Proteomes" id="UP001165667"/>
    </source>
</evidence>
<feature type="transmembrane region" description="Helical" evidence="1">
    <location>
        <begin position="12"/>
        <end position="31"/>
    </location>
</feature>
<dbReference type="PANTHER" id="PTHR32063">
    <property type="match status" value="1"/>
</dbReference>
<feature type="transmembrane region" description="Helical" evidence="1">
    <location>
        <begin position="428"/>
        <end position="452"/>
    </location>
</feature>
<keyword evidence="1" id="KW-0812">Transmembrane</keyword>
<dbReference type="Pfam" id="PF00873">
    <property type="entry name" value="ACR_tran"/>
    <property type="match status" value="2"/>
</dbReference>
<protein>
    <submittedName>
        <fullName evidence="2">Efflux RND transporter permease subunit</fullName>
    </submittedName>
</protein>
<feature type="transmembrane region" description="Helical" evidence="1">
    <location>
        <begin position="386"/>
        <end position="407"/>
    </location>
</feature>
<dbReference type="EMBL" id="JAMOIM010000007">
    <property type="protein sequence ID" value="MCW6508965.1"/>
    <property type="molecule type" value="Genomic_DNA"/>
</dbReference>
<dbReference type="GO" id="GO:0005886">
    <property type="term" value="C:plasma membrane"/>
    <property type="evidence" value="ECO:0007669"/>
    <property type="project" value="TreeGrafter"/>
</dbReference>
<dbReference type="Gene3D" id="3.30.70.1430">
    <property type="entry name" value="Multidrug efflux transporter AcrB pore domain"/>
    <property type="match status" value="2"/>
</dbReference>
<feature type="transmembrane region" description="Helical" evidence="1">
    <location>
        <begin position="987"/>
        <end position="1007"/>
    </location>
</feature>
<dbReference type="Gene3D" id="3.30.70.1440">
    <property type="entry name" value="Multidrug efflux transporter AcrB pore domain"/>
    <property type="match status" value="1"/>
</dbReference>
<sequence length="1129" mass="122411">MGLVLYALKYRISFYVISLLVLFGGIGASVVTPKDVLPNVNIPVVVVVWTYNGLNTTDMASRITTYSEFSLSNNVNNIQRMESTTLPGSAIERIYFQQNVSIDLAITQVVSAMNSIRAVMPPGVQPPVVMRFSASSVPVIQLALSSKTSSQAAIYDYAQYRIRQTLTQVPGSTLPSPYGGAPRQIMVDLDLRALQGYGLTPLDVTNAVVSQNIVVPSGLAKIGELQYPIRLNASPQLIDELNQLPVKVVGGTPVLVRDVANVRDGSPPQLNIVRTNGLRSILETILKNGEASTLTVVNNVKSFLPQIRAAAPKGFEITPIGDQSVFVTGAINDVVREALIAAGLTGLMILLFLGSWRSTLVVLASIPLAILFALIVLSVLGETLNIMTLGGLALAVGILVDDATVAIENTYRLMENGKSFRDSVVEGAAGIAKPALISTLAICSAFVSVFFLTDAPKYLFTPQAMAVVFAMLASYFLSRTLVPIMIDVLVKREFDSKYGAEHQEGPQRDRQESPAAIEKPKPGWMRRQWSSIWRHVGKPLRWAGRQALPAFRAVSSWMRWGHGRFEAGFARFQRGYAGLLQATIAHRLATLGVVAAVFALGAGIFVFTGQDYFPQVSGDSMTLHIRTRDGERIETAEQVFARVERVVRETVPKKDLELILDNIGLPSSNYNFAFGDGSFVAYNDGQMIISLKEGHASTLDYMKRLRDVLPQKFPDVMFYFQPSDMITQILDFGTITPIDIQVSGRKTEKDLEVAGEIEAKLRGVRGAVDVHLHQITHAPELFVDVDRKLASEIGLTEQQIAQSMNVSLSGSYQVQPNFWADPKTGIPYQLWVQTPEWRNDSLQALSDTPIFRTSLNTMDPIGTTSVPGASSGGAQAADQPGVLTLLSTVATMRRDSQPTVISHVNTQNTLDIFASAQDRDLGGISKDIDRIVADAQKKLPAPDKITVRGQIESMHSAFGRIELGLAIAMVVVYMLMAVNFQSWGDPLVVILALPIAFCGILTSLFVTHTSLSIPSLFGAIMSVGVASSNSILLVTFAREHREETGCNAVEAAIAAGETRLRPVLMTAGAMFVGLLPMAIGIGEGSEQNAALARAVLGGVAFGTCSTLLFVPFLYATLRQGRFKGVEDYR</sequence>
<feature type="transmembrane region" description="Helical" evidence="1">
    <location>
        <begin position="458"/>
        <end position="477"/>
    </location>
</feature>
<dbReference type="SUPFAM" id="SSF82714">
    <property type="entry name" value="Multidrug efflux transporter AcrB TolC docking domain, DN and DC subdomains"/>
    <property type="match status" value="1"/>
</dbReference>
<evidence type="ECO:0000313" key="2">
    <source>
        <dbReference type="EMBL" id="MCW6508965.1"/>
    </source>
</evidence>
<dbReference type="RefSeq" id="WP_282585326.1">
    <property type="nucleotide sequence ID" value="NZ_JAMOIM010000007.1"/>
</dbReference>